<name>A0A9D7SU38_9BACT</name>
<sequence length="137" mass="14976">MKNKLNFKQVVMAGLTAAAVSAIINSILFFAFKAVGSITDDVFIQPAQPLTVVPVIISSIVPTLIASLVFFFLEKYTQNGFRIFSIITIILMLLSVALPFTAIPNATTQYSLSLVPMHLVVPLVLLYFINKRKNSAA</sequence>
<dbReference type="Pfam" id="PF19545">
    <property type="entry name" value="DUF6069"/>
    <property type="match status" value="1"/>
</dbReference>
<feature type="transmembrane region" description="Helical" evidence="1">
    <location>
        <begin position="12"/>
        <end position="32"/>
    </location>
</feature>
<dbReference type="Proteomes" id="UP000808337">
    <property type="component" value="Unassembled WGS sequence"/>
</dbReference>
<feature type="transmembrane region" description="Helical" evidence="1">
    <location>
        <begin position="109"/>
        <end position="129"/>
    </location>
</feature>
<protein>
    <submittedName>
        <fullName evidence="2">Uncharacterized protein</fullName>
    </submittedName>
</protein>
<comment type="caution">
    <text evidence="2">The sequence shown here is derived from an EMBL/GenBank/DDBJ whole genome shotgun (WGS) entry which is preliminary data.</text>
</comment>
<proteinExistence type="predicted"/>
<keyword evidence="1" id="KW-0472">Membrane</keyword>
<organism evidence="2 3">
    <name type="scientific">Candidatus Opimibacter skivensis</name>
    <dbReference type="NCBI Taxonomy" id="2982028"/>
    <lineage>
        <taxon>Bacteria</taxon>
        <taxon>Pseudomonadati</taxon>
        <taxon>Bacteroidota</taxon>
        <taxon>Saprospiria</taxon>
        <taxon>Saprospirales</taxon>
        <taxon>Saprospiraceae</taxon>
        <taxon>Candidatus Opimibacter</taxon>
    </lineage>
</organism>
<dbReference type="EMBL" id="JADKGY010000001">
    <property type="protein sequence ID" value="MBK9981019.1"/>
    <property type="molecule type" value="Genomic_DNA"/>
</dbReference>
<keyword evidence="1" id="KW-0812">Transmembrane</keyword>
<evidence type="ECO:0000313" key="3">
    <source>
        <dbReference type="Proteomes" id="UP000808337"/>
    </source>
</evidence>
<feature type="transmembrane region" description="Helical" evidence="1">
    <location>
        <begin position="52"/>
        <end position="73"/>
    </location>
</feature>
<evidence type="ECO:0000313" key="2">
    <source>
        <dbReference type="EMBL" id="MBK9981019.1"/>
    </source>
</evidence>
<keyword evidence="1" id="KW-1133">Transmembrane helix</keyword>
<evidence type="ECO:0000256" key="1">
    <source>
        <dbReference type="SAM" id="Phobius"/>
    </source>
</evidence>
<feature type="transmembrane region" description="Helical" evidence="1">
    <location>
        <begin position="80"/>
        <end position="103"/>
    </location>
</feature>
<gene>
    <name evidence="2" type="ORF">IPP15_01110</name>
</gene>
<reference evidence="2 3" key="1">
    <citation type="submission" date="2020-10" db="EMBL/GenBank/DDBJ databases">
        <title>Connecting structure to function with the recovery of over 1000 high-quality activated sludge metagenome-assembled genomes encoding full-length rRNA genes using long-read sequencing.</title>
        <authorList>
            <person name="Singleton C.M."/>
            <person name="Petriglieri F."/>
            <person name="Kristensen J.M."/>
            <person name="Kirkegaard R.H."/>
            <person name="Michaelsen T.Y."/>
            <person name="Andersen M.H."/>
            <person name="Karst S.M."/>
            <person name="Dueholm M.S."/>
            <person name="Nielsen P.H."/>
            <person name="Albertsen M."/>
        </authorList>
    </citation>
    <scope>NUCLEOTIDE SEQUENCE [LARGE SCALE GENOMIC DNA]</scope>
    <source>
        <strain evidence="2">Ribe_18-Q3-R11-54_MAXAC.273</strain>
    </source>
</reference>
<dbReference type="InterPro" id="IPR045713">
    <property type="entry name" value="DUF6069"/>
</dbReference>
<accession>A0A9D7SU38</accession>
<dbReference type="AlphaFoldDB" id="A0A9D7SU38"/>